<reference evidence="1" key="2">
    <citation type="submission" date="2020-11" db="EMBL/GenBank/DDBJ databases">
        <authorList>
            <person name="McCartney M.A."/>
            <person name="Auch B."/>
            <person name="Kono T."/>
            <person name="Mallez S."/>
            <person name="Becker A."/>
            <person name="Gohl D.M."/>
            <person name="Silverstein K.A.T."/>
            <person name="Koren S."/>
            <person name="Bechman K.B."/>
            <person name="Herman A."/>
            <person name="Abrahante J.E."/>
            <person name="Garbe J."/>
        </authorList>
    </citation>
    <scope>NUCLEOTIDE SEQUENCE</scope>
    <source>
        <strain evidence="1">Duluth1</strain>
        <tissue evidence="1">Whole animal</tissue>
    </source>
</reference>
<gene>
    <name evidence="1" type="ORF">DPMN_135213</name>
</gene>
<sequence>MYASLAIQDGHKEPHPDNLQFIVSGGGSREGSSTIKTGGVLWLTWSVTCDLPEAREGIEAEMGKNIH</sequence>
<name>A0A9D4JCM3_DREPO</name>
<keyword evidence="2" id="KW-1185">Reference proteome</keyword>
<dbReference type="EMBL" id="JAIWYP010000006">
    <property type="protein sequence ID" value="KAH3806885.1"/>
    <property type="molecule type" value="Genomic_DNA"/>
</dbReference>
<dbReference type="Proteomes" id="UP000828390">
    <property type="component" value="Unassembled WGS sequence"/>
</dbReference>
<comment type="caution">
    <text evidence="1">The sequence shown here is derived from an EMBL/GenBank/DDBJ whole genome shotgun (WGS) entry which is preliminary data.</text>
</comment>
<proteinExistence type="predicted"/>
<accession>A0A9D4JCM3</accession>
<organism evidence="1 2">
    <name type="scientific">Dreissena polymorpha</name>
    <name type="common">Zebra mussel</name>
    <name type="synonym">Mytilus polymorpha</name>
    <dbReference type="NCBI Taxonomy" id="45954"/>
    <lineage>
        <taxon>Eukaryota</taxon>
        <taxon>Metazoa</taxon>
        <taxon>Spiralia</taxon>
        <taxon>Lophotrochozoa</taxon>
        <taxon>Mollusca</taxon>
        <taxon>Bivalvia</taxon>
        <taxon>Autobranchia</taxon>
        <taxon>Heteroconchia</taxon>
        <taxon>Euheterodonta</taxon>
        <taxon>Imparidentia</taxon>
        <taxon>Neoheterodontei</taxon>
        <taxon>Myida</taxon>
        <taxon>Dreissenoidea</taxon>
        <taxon>Dreissenidae</taxon>
        <taxon>Dreissena</taxon>
    </lineage>
</organism>
<evidence type="ECO:0000313" key="1">
    <source>
        <dbReference type="EMBL" id="KAH3806885.1"/>
    </source>
</evidence>
<dbReference type="AlphaFoldDB" id="A0A9D4JCM3"/>
<evidence type="ECO:0000313" key="2">
    <source>
        <dbReference type="Proteomes" id="UP000828390"/>
    </source>
</evidence>
<reference evidence="1" key="1">
    <citation type="journal article" date="2019" name="bioRxiv">
        <title>The Genome of the Zebra Mussel, Dreissena polymorpha: A Resource for Invasive Species Research.</title>
        <authorList>
            <person name="McCartney M.A."/>
            <person name="Auch B."/>
            <person name="Kono T."/>
            <person name="Mallez S."/>
            <person name="Zhang Y."/>
            <person name="Obille A."/>
            <person name="Becker A."/>
            <person name="Abrahante J.E."/>
            <person name="Garbe J."/>
            <person name="Badalamenti J.P."/>
            <person name="Herman A."/>
            <person name="Mangelson H."/>
            <person name="Liachko I."/>
            <person name="Sullivan S."/>
            <person name="Sone E.D."/>
            <person name="Koren S."/>
            <person name="Silverstein K.A.T."/>
            <person name="Beckman K.B."/>
            <person name="Gohl D.M."/>
        </authorList>
    </citation>
    <scope>NUCLEOTIDE SEQUENCE</scope>
    <source>
        <strain evidence="1">Duluth1</strain>
        <tissue evidence="1">Whole animal</tissue>
    </source>
</reference>
<protein>
    <submittedName>
        <fullName evidence="1">Uncharacterized protein</fullName>
    </submittedName>
</protein>